<name>A0ABW1WKZ2_9BACL</name>
<sequence>MRIGEFVKLCQTTKDTVRHYEELTLIQPEKTNAFKNYSQKNVDDFHVIKELQHLGLSLKTIQELFLVKKLNGCGSKVLIDQVCKELFEQDRLLSNEEMKIHEQRNYLSALLSDLKSLNGKT</sequence>
<evidence type="ECO:0000313" key="7">
    <source>
        <dbReference type="Proteomes" id="UP001596267"/>
    </source>
</evidence>
<dbReference type="EMBL" id="JBHSTQ010000025">
    <property type="protein sequence ID" value="MFC6387695.1"/>
    <property type="molecule type" value="Genomic_DNA"/>
</dbReference>
<protein>
    <submittedName>
        <fullName evidence="6">MerR family transcriptional regulator</fullName>
    </submittedName>
</protein>
<dbReference type="CDD" id="cd00592">
    <property type="entry name" value="HTH_MerR-like"/>
    <property type="match status" value="1"/>
</dbReference>
<keyword evidence="3" id="KW-0238">DNA-binding</keyword>
<keyword evidence="1" id="KW-0678">Repressor</keyword>
<dbReference type="Gene3D" id="1.10.1660.10">
    <property type="match status" value="1"/>
</dbReference>
<evidence type="ECO:0000313" key="6">
    <source>
        <dbReference type="EMBL" id="MFC6387695.1"/>
    </source>
</evidence>
<dbReference type="InterPro" id="IPR047057">
    <property type="entry name" value="MerR_fam"/>
</dbReference>
<organism evidence="6 7">
    <name type="scientific">Sporolactobacillus kofuensis</name>
    <dbReference type="NCBI Taxonomy" id="269672"/>
    <lineage>
        <taxon>Bacteria</taxon>
        <taxon>Bacillati</taxon>
        <taxon>Bacillota</taxon>
        <taxon>Bacilli</taxon>
        <taxon>Bacillales</taxon>
        <taxon>Sporolactobacillaceae</taxon>
        <taxon>Sporolactobacillus</taxon>
    </lineage>
</organism>
<evidence type="ECO:0000256" key="4">
    <source>
        <dbReference type="ARBA" id="ARBA00023163"/>
    </source>
</evidence>
<dbReference type="InterPro" id="IPR000551">
    <property type="entry name" value="MerR-type_HTH_dom"/>
</dbReference>
<evidence type="ECO:0000256" key="1">
    <source>
        <dbReference type="ARBA" id="ARBA00022491"/>
    </source>
</evidence>
<dbReference type="Proteomes" id="UP001596267">
    <property type="component" value="Unassembled WGS sequence"/>
</dbReference>
<gene>
    <name evidence="6" type="ORF">ACFP7A_14020</name>
</gene>
<dbReference type="RefSeq" id="WP_253077466.1">
    <property type="nucleotide sequence ID" value="NZ_JAMXWN010000026.1"/>
</dbReference>
<proteinExistence type="predicted"/>
<dbReference type="InterPro" id="IPR009061">
    <property type="entry name" value="DNA-bd_dom_put_sf"/>
</dbReference>
<evidence type="ECO:0000259" key="5">
    <source>
        <dbReference type="PROSITE" id="PS50937"/>
    </source>
</evidence>
<keyword evidence="7" id="KW-1185">Reference proteome</keyword>
<dbReference type="PROSITE" id="PS50937">
    <property type="entry name" value="HTH_MERR_2"/>
    <property type="match status" value="1"/>
</dbReference>
<dbReference type="PANTHER" id="PTHR30204:SF69">
    <property type="entry name" value="MERR-FAMILY TRANSCRIPTIONAL REGULATOR"/>
    <property type="match status" value="1"/>
</dbReference>
<accession>A0ABW1WKZ2</accession>
<comment type="caution">
    <text evidence="6">The sequence shown here is derived from an EMBL/GenBank/DDBJ whole genome shotgun (WGS) entry which is preliminary data.</text>
</comment>
<dbReference type="SMART" id="SM00422">
    <property type="entry name" value="HTH_MERR"/>
    <property type="match status" value="1"/>
</dbReference>
<keyword evidence="4" id="KW-0804">Transcription</keyword>
<reference evidence="7" key="1">
    <citation type="journal article" date="2019" name="Int. J. Syst. Evol. Microbiol.">
        <title>The Global Catalogue of Microorganisms (GCM) 10K type strain sequencing project: providing services to taxonomists for standard genome sequencing and annotation.</title>
        <authorList>
            <consortium name="The Broad Institute Genomics Platform"/>
            <consortium name="The Broad Institute Genome Sequencing Center for Infectious Disease"/>
            <person name="Wu L."/>
            <person name="Ma J."/>
        </authorList>
    </citation>
    <scope>NUCLEOTIDE SEQUENCE [LARGE SCALE GENOMIC DNA]</scope>
    <source>
        <strain evidence="7">CCUG 42001</strain>
    </source>
</reference>
<evidence type="ECO:0000256" key="3">
    <source>
        <dbReference type="ARBA" id="ARBA00023125"/>
    </source>
</evidence>
<evidence type="ECO:0000256" key="2">
    <source>
        <dbReference type="ARBA" id="ARBA00023015"/>
    </source>
</evidence>
<dbReference type="Pfam" id="PF13411">
    <property type="entry name" value="MerR_1"/>
    <property type="match status" value="1"/>
</dbReference>
<dbReference type="SUPFAM" id="SSF46955">
    <property type="entry name" value="Putative DNA-binding domain"/>
    <property type="match status" value="1"/>
</dbReference>
<dbReference type="PANTHER" id="PTHR30204">
    <property type="entry name" value="REDOX-CYCLING DRUG-SENSING TRANSCRIPTIONAL ACTIVATOR SOXR"/>
    <property type="match status" value="1"/>
</dbReference>
<keyword evidence="2" id="KW-0805">Transcription regulation</keyword>
<feature type="domain" description="HTH merR-type" evidence="5">
    <location>
        <begin position="1"/>
        <end position="67"/>
    </location>
</feature>